<reference evidence="6 7" key="1">
    <citation type="submission" date="2024-04" db="EMBL/GenBank/DDBJ databases">
        <title>The reference genome of an endangered Asteraceae, Deinandra increscens subsp. villosa, native to the Central Coast of California.</title>
        <authorList>
            <person name="Guilliams M."/>
            <person name="Hasenstab-Lehman K."/>
            <person name="Meyer R."/>
            <person name="Mcevoy S."/>
        </authorList>
    </citation>
    <scope>NUCLEOTIDE SEQUENCE [LARGE SCALE GENOMIC DNA]</scope>
    <source>
        <tissue evidence="6">Leaf</tissue>
    </source>
</reference>
<keyword evidence="3" id="KW-0648">Protein biosynthesis</keyword>
<feature type="compositionally biased region" description="Acidic residues" evidence="4">
    <location>
        <begin position="165"/>
        <end position="187"/>
    </location>
</feature>
<evidence type="ECO:0000256" key="2">
    <source>
        <dbReference type="ARBA" id="ARBA00022540"/>
    </source>
</evidence>
<comment type="caution">
    <text evidence="6">The sequence shown here is derived from an EMBL/GenBank/DDBJ whole genome shotgun (WGS) entry which is preliminary data.</text>
</comment>
<sequence length="602" mass="69753">MASKFWSDQAESEENDLEHDEVNDGNEYLGNGDSDDLGMCMRKIVPKSAKDKRFEELCSIIDQMKNVIKINDWVSLQRSFDKMNRQREKVMRVTESERVPDIYIKALVMLEDLLSQVLANKEARKKMSSRDAKALNVTRQKLKKNNKRYEDLINKCRENPKSFEDQEEAGESSKDEDEDSDIGSEIDDPTKAETESDELDENAYIYDEVPDENQPVWEKTMNKKEDKLNEEEDENQPVWEKTMNKKDDNLNEEEDENQPGWEKVMNKKDKLMEKQFKDPSQVTWDTVNEKFKAVFAARGKKLVERLIFLAKMAKTPVQKLEILVSLVSAQLGIKSRHMPINLWKKIVHNMLVILDILEQYPNILVDDTMKPDENETQKGKDCNDIIHIWGNLLAFLDKIVVEFFKSLYSIDPHSFEYAERLQDEPLLFVLAQNIQSYLERRGDHKAAAKAALKLVELVYHKPQEKYGAMRNLAYRSEVEDNDAESYFVNTPEVVPRKPTLPTSSRELMDLLVSVIYMHGDERTKARAMLCDVYHYAILDEFSTARDLLLMSRLQDGVQHMDISTQVLFNRSMAELGLCAFRAGLIAQGHACLSELYSAWAMK</sequence>
<evidence type="ECO:0000313" key="6">
    <source>
        <dbReference type="EMBL" id="KAK9060733.1"/>
    </source>
</evidence>
<evidence type="ECO:0000256" key="4">
    <source>
        <dbReference type="SAM" id="MobiDB-lite"/>
    </source>
</evidence>
<dbReference type="PANTHER" id="PTHR13937">
    <property type="entry name" value="EUKARYOTIC TRANSLATION INITATION FACTOR 3, SUBUNIT 8 EIF3S8 -RELATED"/>
    <property type="match status" value="1"/>
</dbReference>
<keyword evidence="2" id="KW-0396">Initiation factor</keyword>
<dbReference type="AlphaFoldDB" id="A0AAP0GRQ4"/>
<keyword evidence="1" id="KW-0963">Cytoplasm</keyword>
<evidence type="ECO:0000259" key="5">
    <source>
        <dbReference type="Pfam" id="PF05470"/>
    </source>
</evidence>
<dbReference type="PANTHER" id="PTHR13937:SF0">
    <property type="entry name" value="EUKARYOTIC TRANSLATION INITIATION FACTOR 3 SUBUNIT C-RELATED"/>
    <property type="match status" value="1"/>
</dbReference>
<proteinExistence type="predicted"/>
<dbReference type="GO" id="GO:0003723">
    <property type="term" value="F:RNA binding"/>
    <property type="evidence" value="ECO:0007669"/>
    <property type="project" value="InterPro"/>
</dbReference>
<evidence type="ECO:0000313" key="7">
    <source>
        <dbReference type="Proteomes" id="UP001408789"/>
    </source>
</evidence>
<feature type="compositionally biased region" description="Acidic residues" evidence="4">
    <location>
        <begin position="10"/>
        <end position="24"/>
    </location>
</feature>
<dbReference type="EMBL" id="JBCNJP010000020">
    <property type="protein sequence ID" value="KAK9060733.1"/>
    <property type="molecule type" value="Genomic_DNA"/>
</dbReference>
<dbReference type="InterPro" id="IPR008905">
    <property type="entry name" value="EIF3C_N_dom"/>
</dbReference>
<dbReference type="Proteomes" id="UP001408789">
    <property type="component" value="Unassembled WGS sequence"/>
</dbReference>
<dbReference type="GO" id="GO:0005852">
    <property type="term" value="C:eukaryotic translation initiation factor 3 complex"/>
    <property type="evidence" value="ECO:0007669"/>
    <property type="project" value="InterPro"/>
</dbReference>
<feature type="region of interest" description="Disordered" evidence="4">
    <location>
        <begin position="1"/>
        <end position="30"/>
    </location>
</feature>
<dbReference type="GO" id="GO:0003743">
    <property type="term" value="F:translation initiation factor activity"/>
    <property type="evidence" value="ECO:0007669"/>
    <property type="project" value="UniProtKB-KW"/>
</dbReference>
<organism evidence="6 7">
    <name type="scientific">Deinandra increscens subsp. villosa</name>
    <dbReference type="NCBI Taxonomy" id="3103831"/>
    <lineage>
        <taxon>Eukaryota</taxon>
        <taxon>Viridiplantae</taxon>
        <taxon>Streptophyta</taxon>
        <taxon>Embryophyta</taxon>
        <taxon>Tracheophyta</taxon>
        <taxon>Spermatophyta</taxon>
        <taxon>Magnoliopsida</taxon>
        <taxon>eudicotyledons</taxon>
        <taxon>Gunneridae</taxon>
        <taxon>Pentapetalae</taxon>
        <taxon>asterids</taxon>
        <taxon>campanulids</taxon>
        <taxon>Asterales</taxon>
        <taxon>Asteraceae</taxon>
        <taxon>Asteroideae</taxon>
        <taxon>Heliantheae alliance</taxon>
        <taxon>Madieae</taxon>
        <taxon>Madiinae</taxon>
        <taxon>Deinandra</taxon>
    </lineage>
</organism>
<dbReference type="InterPro" id="IPR027516">
    <property type="entry name" value="EIF3C"/>
</dbReference>
<accession>A0AAP0GRQ4</accession>
<name>A0AAP0GRQ4_9ASTR</name>
<keyword evidence="7" id="KW-1185">Reference proteome</keyword>
<evidence type="ECO:0000256" key="3">
    <source>
        <dbReference type="ARBA" id="ARBA00022917"/>
    </source>
</evidence>
<feature type="domain" description="Eukaryotic translation initiation factor 3 subunit C N-terminal" evidence="5">
    <location>
        <begin position="43"/>
        <end position="598"/>
    </location>
</feature>
<dbReference type="GO" id="GO:0031369">
    <property type="term" value="F:translation initiation factor binding"/>
    <property type="evidence" value="ECO:0007669"/>
    <property type="project" value="InterPro"/>
</dbReference>
<feature type="compositionally biased region" description="Basic and acidic residues" evidence="4">
    <location>
        <begin position="148"/>
        <end position="164"/>
    </location>
</feature>
<protein>
    <recommendedName>
        <fullName evidence="5">Eukaryotic translation initiation factor 3 subunit C N-terminal domain-containing protein</fullName>
    </recommendedName>
</protein>
<gene>
    <name evidence="6" type="ORF">SSX86_021439</name>
</gene>
<evidence type="ECO:0000256" key="1">
    <source>
        <dbReference type="ARBA" id="ARBA00022490"/>
    </source>
</evidence>
<dbReference type="Pfam" id="PF05470">
    <property type="entry name" value="eIF-3c_N"/>
    <property type="match status" value="1"/>
</dbReference>
<feature type="region of interest" description="Disordered" evidence="4">
    <location>
        <begin position="148"/>
        <end position="258"/>
    </location>
</feature>